<gene>
    <name evidence="3" type="ORF">Q4T40_11215</name>
</gene>
<dbReference type="RefSeq" id="WP_413780319.1">
    <property type="nucleotide sequence ID" value="NZ_JAUOZS010000001.1"/>
</dbReference>
<keyword evidence="4" id="KW-1185">Reference proteome</keyword>
<name>A0ABU3NYE1_9FIRM</name>
<evidence type="ECO:0000313" key="4">
    <source>
        <dbReference type="Proteomes" id="UP001254848"/>
    </source>
</evidence>
<feature type="domain" description="MurNAc-LAA" evidence="2">
    <location>
        <begin position="66"/>
        <end position="184"/>
    </location>
</feature>
<evidence type="ECO:0000313" key="3">
    <source>
        <dbReference type="EMBL" id="MDT8901816.1"/>
    </source>
</evidence>
<accession>A0ABU3NYE1</accession>
<protein>
    <submittedName>
        <fullName evidence="3">N-acetylmuramoyl-L-alanine amidase</fullName>
        <ecNumber evidence="3">3.5.1.28</ecNumber>
    </submittedName>
</protein>
<proteinExistence type="predicted"/>
<comment type="caution">
    <text evidence="3">The sequence shown here is derived from an EMBL/GenBank/DDBJ whole genome shotgun (WGS) entry which is preliminary data.</text>
</comment>
<dbReference type="EMBL" id="JAUOZS010000001">
    <property type="protein sequence ID" value="MDT8901816.1"/>
    <property type="molecule type" value="Genomic_DNA"/>
</dbReference>
<reference evidence="3 4" key="1">
    <citation type="submission" date="2023-07" db="EMBL/GenBank/DDBJ databases">
        <title>The novel representative of Negativicutes class, Anaeroselena agilis gen. nov. sp. nov.</title>
        <authorList>
            <person name="Prokofeva M.I."/>
            <person name="Elcheninov A.G."/>
            <person name="Klyukina A."/>
            <person name="Kublanov I.V."/>
            <person name="Frolov E.N."/>
            <person name="Podosokorskaya O.A."/>
        </authorList>
    </citation>
    <scope>NUCLEOTIDE SEQUENCE [LARGE SCALE GENOMIC DNA]</scope>
    <source>
        <strain evidence="3 4">4137-cl</strain>
    </source>
</reference>
<dbReference type="EC" id="3.5.1.28" evidence="3"/>
<dbReference type="Proteomes" id="UP001254848">
    <property type="component" value="Unassembled WGS sequence"/>
</dbReference>
<dbReference type="PANTHER" id="PTHR30404:SF0">
    <property type="entry name" value="N-ACETYLMURAMOYL-L-ALANINE AMIDASE AMIC"/>
    <property type="match status" value="1"/>
</dbReference>
<dbReference type="Gene3D" id="3.40.630.40">
    <property type="entry name" value="Zn-dependent exopeptidases"/>
    <property type="match status" value="1"/>
</dbReference>
<organism evidence="3 4">
    <name type="scientific">Anaeroselena agilis</name>
    <dbReference type="NCBI Taxonomy" id="3063788"/>
    <lineage>
        <taxon>Bacteria</taxon>
        <taxon>Bacillati</taxon>
        <taxon>Bacillota</taxon>
        <taxon>Negativicutes</taxon>
        <taxon>Acetonemataceae</taxon>
        <taxon>Anaeroselena</taxon>
    </lineage>
</organism>
<keyword evidence="1 3" id="KW-0378">Hydrolase</keyword>
<sequence>MARIMLDPGHDGAVDPGAIGAGGTQEAVMAMTFCEELARILASRGHEVELTRYGPDAEMESLTKRAVKANAWGADVLLSVHYNAFVSAGAHGFEVWTTSGHTHSDDLATLIYNNITAIVPEVPGRPDMSDGDPDKEENFTVITVAAMPAVLIELLFITNPTEEMLANDATFRQRQQEAIALAVDQFLGVA</sequence>
<dbReference type="SMART" id="SM00646">
    <property type="entry name" value="Ami_3"/>
    <property type="match status" value="1"/>
</dbReference>
<dbReference type="Pfam" id="PF01520">
    <property type="entry name" value="Amidase_3"/>
    <property type="match status" value="1"/>
</dbReference>
<dbReference type="CDD" id="cd02696">
    <property type="entry name" value="MurNAc-LAA"/>
    <property type="match status" value="1"/>
</dbReference>
<dbReference type="SUPFAM" id="SSF53187">
    <property type="entry name" value="Zn-dependent exopeptidases"/>
    <property type="match status" value="1"/>
</dbReference>
<evidence type="ECO:0000256" key="1">
    <source>
        <dbReference type="ARBA" id="ARBA00022801"/>
    </source>
</evidence>
<dbReference type="InterPro" id="IPR002508">
    <property type="entry name" value="MurNAc-LAA_cat"/>
</dbReference>
<evidence type="ECO:0000259" key="2">
    <source>
        <dbReference type="SMART" id="SM00646"/>
    </source>
</evidence>
<dbReference type="GO" id="GO:0008745">
    <property type="term" value="F:N-acetylmuramoyl-L-alanine amidase activity"/>
    <property type="evidence" value="ECO:0007669"/>
    <property type="project" value="UniProtKB-EC"/>
</dbReference>
<dbReference type="InterPro" id="IPR050695">
    <property type="entry name" value="N-acetylmuramoyl_amidase_3"/>
</dbReference>
<dbReference type="PANTHER" id="PTHR30404">
    <property type="entry name" value="N-ACETYLMURAMOYL-L-ALANINE AMIDASE"/>
    <property type="match status" value="1"/>
</dbReference>